<dbReference type="RefSeq" id="WP_149731314.1">
    <property type="nucleotide sequence ID" value="NZ_FMXB01000004.1"/>
</dbReference>
<reference evidence="1 2" key="1">
    <citation type="submission" date="2016-10" db="EMBL/GenBank/DDBJ databases">
        <authorList>
            <person name="Varghese N."/>
            <person name="Submissions S."/>
        </authorList>
    </citation>
    <scope>NUCLEOTIDE SEQUENCE [LARGE SCALE GENOMIC DNA]</scope>
    <source>
        <strain evidence="1 2">DSM 16643</strain>
    </source>
</reference>
<name>A0A1G5VKN4_9EURY</name>
<dbReference type="Pfam" id="PF02596">
    <property type="entry name" value="DUF169"/>
    <property type="match status" value="1"/>
</dbReference>
<sequence>MESYISDSMGMRFPPIVLLKSDTKPDDAIGPKPGKGGCVMSFVAQCIAKRKTTYFGRENITCGGVSVGFGWGDGFADEDAMDFQATFLSCGIESAPDKEAYQKRLDNMPRVSEMFREGERIFCDFKTAKENIKNRPVYDDGQYVIFKGIENLKDDDEPKSVIFTLNPMELTILIQLNTSFRTENACLLTPQASSCQSIGCYVFREDESDDPVPVLGPIDLAGRSKTKHFIPNDYLTLAMPWKLFMKLEKISKKSVIQTELFRKYFNDG</sequence>
<protein>
    <submittedName>
        <fullName evidence="1">Uncharacterized ArCR, COG2043</fullName>
    </submittedName>
</protein>
<evidence type="ECO:0000313" key="1">
    <source>
        <dbReference type="EMBL" id="SDA46288.1"/>
    </source>
</evidence>
<dbReference type="STRING" id="230361.sm9_1066"/>
<dbReference type="InterPro" id="IPR003748">
    <property type="entry name" value="DUF169"/>
</dbReference>
<evidence type="ECO:0000313" key="2">
    <source>
        <dbReference type="Proteomes" id="UP000323439"/>
    </source>
</evidence>
<dbReference type="EMBL" id="FMXB01000004">
    <property type="protein sequence ID" value="SDA46288.1"/>
    <property type="molecule type" value="Genomic_DNA"/>
</dbReference>
<dbReference type="Proteomes" id="UP000323439">
    <property type="component" value="Unassembled WGS sequence"/>
</dbReference>
<gene>
    <name evidence="1" type="ORF">SAMN02910315_00697</name>
</gene>
<organism evidence="1 2">
    <name type="scientific">Methanobrevibacter millerae</name>
    <dbReference type="NCBI Taxonomy" id="230361"/>
    <lineage>
        <taxon>Archaea</taxon>
        <taxon>Methanobacteriati</taxon>
        <taxon>Methanobacteriota</taxon>
        <taxon>Methanomada group</taxon>
        <taxon>Methanobacteria</taxon>
        <taxon>Methanobacteriales</taxon>
        <taxon>Methanobacteriaceae</taxon>
        <taxon>Methanobrevibacter</taxon>
    </lineage>
</organism>
<keyword evidence="2" id="KW-1185">Reference proteome</keyword>
<dbReference type="OrthoDB" id="75808at2157"/>
<proteinExistence type="predicted"/>
<dbReference type="AlphaFoldDB" id="A0A1G5VKN4"/>
<accession>A0A1G5VKN4</accession>